<gene>
    <name evidence="4" type="ORF">D3878_12290</name>
</gene>
<keyword evidence="5" id="KW-1185">Reference proteome</keyword>
<dbReference type="Proteomes" id="UP000266327">
    <property type="component" value="Unassembled WGS sequence"/>
</dbReference>
<evidence type="ECO:0008006" key="6">
    <source>
        <dbReference type="Google" id="ProtNLM"/>
    </source>
</evidence>
<dbReference type="CDD" id="cd12107">
    <property type="entry name" value="Hemerythrin"/>
    <property type="match status" value="1"/>
</dbReference>
<dbReference type="NCBIfam" id="TIGR02481">
    <property type="entry name" value="hemeryth_dom"/>
    <property type="match status" value="1"/>
</dbReference>
<dbReference type="EMBL" id="QYUQ01000002">
    <property type="protein sequence ID" value="RJG02258.1"/>
    <property type="molecule type" value="Genomic_DNA"/>
</dbReference>
<protein>
    <recommendedName>
        <fullName evidence="6">Hemerythrin-like domain-containing protein</fullName>
    </recommendedName>
</protein>
<comment type="caution">
    <text evidence="4">The sequence shown here is derived from an EMBL/GenBank/DDBJ whole genome shotgun (WGS) entry which is preliminary data.</text>
</comment>
<reference evidence="5" key="1">
    <citation type="submission" date="2018-09" db="EMBL/GenBank/DDBJ databases">
        <authorList>
            <person name="Zhu H."/>
        </authorList>
    </citation>
    <scope>NUCLEOTIDE SEQUENCE [LARGE SCALE GENOMIC DNA]</scope>
    <source>
        <strain evidence="5">K1S02-23</strain>
    </source>
</reference>
<accession>A0A3A3G1B1</accession>
<organism evidence="4 5">
    <name type="scientific">Noviherbaspirillum sedimenti</name>
    <dbReference type="NCBI Taxonomy" id="2320865"/>
    <lineage>
        <taxon>Bacteria</taxon>
        <taxon>Pseudomonadati</taxon>
        <taxon>Pseudomonadota</taxon>
        <taxon>Betaproteobacteria</taxon>
        <taxon>Burkholderiales</taxon>
        <taxon>Oxalobacteraceae</taxon>
        <taxon>Noviherbaspirillum</taxon>
    </lineage>
</organism>
<dbReference type="GO" id="GO:0046872">
    <property type="term" value="F:metal ion binding"/>
    <property type="evidence" value="ECO:0007669"/>
    <property type="project" value="UniProtKB-KW"/>
</dbReference>
<dbReference type="AlphaFoldDB" id="A0A3A3G1B1"/>
<evidence type="ECO:0000256" key="1">
    <source>
        <dbReference type="ARBA" id="ARBA00010587"/>
    </source>
</evidence>
<comment type="similarity">
    <text evidence="1">Belongs to the hemerythrin family.</text>
</comment>
<keyword evidence="3" id="KW-0408">Iron</keyword>
<dbReference type="InterPro" id="IPR012827">
    <property type="entry name" value="Hemerythrin_metal-bd"/>
</dbReference>
<dbReference type="Gene3D" id="1.20.120.50">
    <property type="entry name" value="Hemerythrin-like"/>
    <property type="match status" value="1"/>
</dbReference>
<keyword evidence="2" id="KW-0479">Metal-binding</keyword>
<evidence type="ECO:0000256" key="2">
    <source>
        <dbReference type="ARBA" id="ARBA00022723"/>
    </source>
</evidence>
<dbReference type="SUPFAM" id="SSF47188">
    <property type="entry name" value="Hemerythrin-like"/>
    <property type="match status" value="1"/>
</dbReference>
<dbReference type="InterPro" id="IPR035938">
    <property type="entry name" value="Hemerythrin-like_sf"/>
</dbReference>
<evidence type="ECO:0000313" key="4">
    <source>
        <dbReference type="EMBL" id="RJG02258.1"/>
    </source>
</evidence>
<evidence type="ECO:0000256" key="3">
    <source>
        <dbReference type="ARBA" id="ARBA00023004"/>
    </source>
</evidence>
<dbReference type="RefSeq" id="WP_119785744.1">
    <property type="nucleotide sequence ID" value="NZ_QYUQ01000002.1"/>
</dbReference>
<evidence type="ECO:0000313" key="5">
    <source>
        <dbReference type="Proteomes" id="UP000266327"/>
    </source>
</evidence>
<sequence length="132" mass="15300">MSFHFWLSKISSGATYMDALHHDVMVALMRLSTGVDREFREGYDTLLHKVERIFRAEERWMEEIGFPELKHHREQHASILSDLLHGRARIAGGDTQFGRHIIENLLPEWLLLHSSTMDSALARELRVATLAH</sequence>
<name>A0A3A3G1B1_9BURK</name>
<proteinExistence type="inferred from homology"/>